<organism evidence="2 3">
    <name type="scientific">Bradyrhizobium sediminis</name>
    <dbReference type="NCBI Taxonomy" id="2840469"/>
    <lineage>
        <taxon>Bacteria</taxon>
        <taxon>Pseudomonadati</taxon>
        <taxon>Pseudomonadota</taxon>
        <taxon>Alphaproteobacteria</taxon>
        <taxon>Hyphomicrobiales</taxon>
        <taxon>Nitrobacteraceae</taxon>
        <taxon>Bradyrhizobium</taxon>
    </lineage>
</organism>
<name>A0A975P0D1_9BRAD</name>
<reference evidence="2 3" key="1">
    <citation type="submission" date="2021-06" db="EMBL/GenBank/DDBJ databases">
        <title>Bradyrhizobium sp. S2-11-4 Genome sequencing.</title>
        <authorList>
            <person name="Jin L."/>
        </authorList>
    </citation>
    <scope>NUCLEOTIDE SEQUENCE [LARGE SCALE GENOMIC DNA]</scope>
    <source>
        <strain evidence="2 3">S2-11-4</strain>
    </source>
</reference>
<keyword evidence="3" id="KW-1185">Reference proteome</keyword>
<evidence type="ECO:0000313" key="3">
    <source>
        <dbReference type="Proteomes" id="UP000676951"/>
    </source>
</evidence>
<evidence type="ECO:0000313" key="2">
    <source>
        <dbReference type="EMBL" id="QWG24753.1"/>
    </source>
</evidence>
<feature type="transmembrane region" description="Helical" evidence="1">
    <location>
        <begin position="80"/>
        <end position="100"/>
    </location>
</feature>
<protein>
    <submittedName>
        <fullName evidence="2">Uncharacterized protein</fullName>
    </submittedName>
</protein>
<evidence type="ECO:0000256" key="1">
    <source>
        <dbReference type="SAM" id="Phobius"/>
    </source>
</evidence>
<keyword evidence="1" id="KW-0812">Transmembrane</keyword>
<dbReference type="AlphaFoldDB" id="A0A975P0D1"/>
<gene>
    <name evidence="2" type="ORF">KMZ93_07645</name>
</gene>
<sequence>MVERLDATPCRLAVAILACFPQPSFMRIIRLVAIDASLAGVSEFFRRPVASIARNGLVRVPQRKIRKAVIEGLPIELDDIGISPLVIGVTLGAIMSRGIWLTPMKSLTRRSIRSNVLVARQA</sequence>
<keyword evidence="1" id="KW-0472">Membrane</keyword>
<dbReference type="RefSeq" id="WP_215605496.1">
    <property type="nucleotide sequence ID" value="NZ_CP076136.1"/>
</dbReference>
<dbReference type="Proteomes" id="UP000676951">
    <property type="component" value="Chromosome"/>
</dbReference>
<proteinExistence type="predicted"/>
<accession>A0A975P0D1</accession>
<keyword evidence="1" id="KW-1133">Transmembrane helix</keyword>
<dbReference type="EMBL" id="CP076136">
    <property type="protein sequence ID" value="QWG24753.1"/>
    <property type="molecule type" value="Genomic_DNA"/>
</dbReference>